<keyword evidence="5" id="KW-1185">Reference proteome</keyword>
<evidence type="ECO:0000256" key="1">
    <source>
        <dbReference type="ARBA" id="ARBA00004613"/>
    </source>
</evidence>
<comment type="subcellular location">
    <subcellularLocation>
        <location evidence="1">Secreted</location>
    </subcellularLocation>
</comment>
<reference evidence="5" key="1">
    <citation type="journal article" date="2025" name="Foods">
        <title>Unveiling the Microbial Signatures of Arabica Coffee Cherries: Insights into Ripeness Specific Diversity, Functional Traits, and Implications for Quality and Safety.</title>
        <authorList>
            <consortium name="RefSeq"/>
            <person name="Tenea G.N."/>
            <person name="Cifuentes V."/>
            <person name="Reyes P."/>
            <person name="Cevallos-Vallejos M."/>
        </authorList>
    </citation>
    <scope>NUCLEOTIDE SEQUENCE [LARGE SCALE GENOMIC DNA]</scope>
</reference>
<dbReference type="Gene3D" id="3.40.50.11320">
    <property type="match status" value="1"/>
</dbReference>
<dbReference type="GO" id="GO:0006508">
    <property type="term" value="P:proteolysis"/>
    <property type="evidence" value="ECO:0007669"/>
    <property type="project" value="UniProtKB-KW"/>
</dbReference>
<dbReference type="GeneID" id="113717560"/>
<name>A0A6P6V5G0_COFAR</name>
<keyword evidence="3" id="KW-0964">Secreted</keyword>
<protein>
    <recommendedName>
        <fullName evidence="4">Carboxypeptidase</fullName>
        <ecNumber evidence="4">3.4.16.-</ecNumber>
    </recommendedName>
</protein>
<dbReference type="PANTHER" id="PTHR11802">
    <property type="entry name" value="SERINE PROTEASE FAMILY S10 SERINE CARBOXYPEPTIDASE"/>
    <property type="match status" value="1"/>
</dbReference>
<evidence type="ECO:0000256" key="4">
    <source>
        <dbReference type="RuleBase" id="RU361156"/>
    </source>
</evidence>
<dbReference type="GO" id="GO:0005773">
    <property type="term" value="C:vacuole"/>
    <property type="evidence" value="ECO:0007669"/>
    <property type="project" value="TreeGrafter"/>
</dbReference>
<dbReference type="Gene3D" id="3.40.50.1820">
    <property type="entry name" value="alpha/beta hydrolase"/>
    <property type="match status" value="1"/>
</dbReference>
<dbReference type="PRINTS" id="PR00724">
    <property type="entry name" value="CRBOXYPTASEC"/>
</dbReference>
<dbReference type="RefSeq" id="XP_027098108.2">
    <property type="nucleotide sequence ID" value="XM_027242307.2"/>
</dbReference>
<dbReference type="EC" id="3.4.16.-" evidence="4"/>
<dbReference type="InterPro" id="IPR018202">
    <property type="entry name" value="Ser_caboxypep_ser_AS"/>
</dbReference>
<dbReference type="SUPFAM" id="SSF53474">
    <property type="entry name" value="alpha/beta-Hydrolases"/>
    <property type="match status" value="1"/>
</dbReference>
<sequence length="504" mass="55760">MAPSIIASIILVSYKRTMHLTTKKTIAKMTNLERLFAFCILLLITCSKHHLIISSCLASSDIPADKIIEQKLDQVLKLPGQNFNLSFAHYSGYITVNASAGKAFFYWFVESAEDPSSKPLALWLNGGPACSSIAFGEAEEIGPFRPTADGKSVYLNPYAWNQVANIIFVESPAGTGFSYSNTSSDLYNTGDRSTGKDNLAFILGWLERFPQYKGRDFYLLGESYGGHFVPQLSTLIIRHNKAAATKINFKGILIGNVLIDDYHDQLGIFDFLWTVGLISDTALKLLKENCAHEPYLNASSECGNAHNFAANEIGSIDYYSLYTPKCTSSSSTTSNLLSKRWPTLLRSQSYDPCTEAHSIIYFNLPEVQQALHVRGSPVKWETCGLTVHYAWKDSARSLLNTIKELTTSGIRIWIYSGNTDAVIAITSTRYSLRALNLPTVGSYLPWYEDGELGGWTQQYEGLTFVAVNAAGHEVPLHKPKQALTIFKAFLAGTPLATSKQFSDH</sequence>
<evidence type="ECO:0000313" key="6">
    <source>
        <dbReference type="RefSeq" id="XP_027098108.2"/>
    </source>
</evidence>
<comment type="similarity">
    <text evidence="2 4">Belongs to the peptidase S10 family.</text>
</comment>
<keyword evidence="4" id="KW-0378">Hydrolase</keyword>
<dbReference type="Proteomes" id="UP001652660">
    <property type="component" value="Chromosome 11e"/>
</dbReference>
<dbReference type="PROSITE" id="PS00131">
    <property type="entry name" value="CARBOXYPEPT_SER_SER"/>
    <property type="match status" value="1"/>
</dbReference>
<evidence type="ECO:0000313" key="5">
    <source>
        <dbReference type="Proteomes" id="UP001652660"/>
    </source>
</evidence>
<reference evidence="6" key="2">
    <citation type="submission" date="2025-08" db="UniProtKB">
        <authorList>
            <consortium name="RefSeq"/>
        </authorList>
    </citation>
    <scope>IDENTIFICATION</scope>
    <source>
        <tissue evidence="6">Leaves</tissue>
    </source>
</reference>
<dbReference type="InterPro" id="IPR001563">
    <property type="entry name" value="Peptidase_S10"/>
</dbReference>
<dbReference type="GO" id="GO:0005576">
    <property type="term" value="C:extracellular region"/>
    <property type="evidence" value="ECO:0007669"/>
    <property type="project" value="UniProtKB-SubCell"/>
</dbReference>
<dbReference type="PANTHER" id="PTHR11802:SF32">
    <property type="entry name" value="SERINE CARBOXYPEPTIDASE-LIKE 29"/>
    <property type="match status" value="1"/>
</dbReference>
<dbReference type="AlphaFoldDB" id="A0A6P6V5G0"/>
<organism evidence="5 6">
    <name type="scientific">Coffea arabica</name>
    <name type="common">Arabian coffee</name>
    <dbReference type="NCBI Taxonomy" id="13443"/>
    <lineage>
        <taxon>Eukaryota</taxon>
        <taxon>Viridiplantae</taxon>
        <taxon>Streptophyta</taxon>
        <taxon>Embryophyta</taxon>
        <taxon>Tracheophyta</taxon>
        <taxon>Spermatophyta</taxon>
        <taxon>Magnoliopsida</taxon>
        <taxon>eudicotyledons</taxon>
        <taxon>Gunneridae</taxon>
        <taxon>Pentapetalae</taxon>
        <taxon>asterids</taxon>
        <taxon>lamiids</taxon>
        <taxon>Gentianales</taxon>
        <taxon>Rubiaceae</taxon>
        <taxon>Ixoroideae</taxon>
        <taxon>Gardenieae complex</taxon>
        <taxon>Bertiereae - Coffeeae clade</taxon>
        <taxon>Coffeeae</taxon>
        <taxon>Coffea</taxon>
    </lineage>
</organism>
<keyword evidence="4 6" id="KW-0121">Carboxypeptidase</keyword>
<evidence type="ECO:0000256" key="2">
    <source>
        <dbReference type="ARBA" id="ARBA00009431"/>
    </source>
</evidence>
<accession>A0A6P6V5G0</accession>
<dbReference type="Pfam" id="PF00450">
    <property type="entry name" value="Peptidase_S10"/>
    <property type="match status" value="1"/>
</dbReference>
<evidence type="ECO:0000256" key="3">
    <source>
        <dbReference type="ARBA" id="ARBA00022525"/>
    </source>
</evidence>
<proteinExistence type="inferred from homology"/>
<dbReference type="InterPro" id="IPR029058">
    <property type="entry name" value="AB_hydrolase_fold"/>
</dbReference>
<dbReference type="OrthoDB" id="443318at2759"/>
<keyword evidence="4" id="KW-0645">Protease</keyword>
<gene>
    <name evidence="6" type="primary">LOC113717560</name>
</gene>
<dbReference type="GO" id="GO:0004185">
    <property type="term" value="F:serine-type carboxypeptidase activity"/>
    <property type="evidence" value="ECO:0007669"/>
    <property type="project" value="UniProtKB-UniRule"/>
</dbReference>
<dbReference type="Gene3D" id="6.10.250.940">
    <property type="match status" value="1"/>
</dbReference>